<name>A0A261EW36_9BIFI</name>
<keyword evidence="1" id="KW-0472">Membrane</keyword>
<dbReference type="Proteomes" id="UP000216454">
    <property type="component" value="Unassembled WGS sequence"/>
</dbReference>
<feature type="transmembrane region" description="Helical" evidence="1">
    <location>
        <begin position="77"/>
        <end position="100"/>
    </location>
</feature>
<dbReference type="EMBL" id="MWWQ01000010">
    <property type="protein sequence ID" value="OZG51063.1"/>
    <property type="molecule type" value="Genomic_DNA"/>
</dbReference>
<evidence type="ECO:0000256" key="1">
    <source>
        <dbReference type="SAM" id="Phobius"/>
    </source>
</evidence>
<keyword evidence="1" id="KW-1133">Transmembrane helix</keyword>
<proteinExistence type="predicted"/>
<sequence>MEHKEEIIRLINHANDAVKGSTEQAQADPNGPMRALFGFVATSLGSIVVDAITTRAWRAGVTKHGFNPESKGLRILQAALAGAASAAASVAIGMVVDAIIGHSPMHKGKKGNAQ</sequence>
<dbReference type="AlphaFoldDB" id="A0A261EW36"/>
<protein>
    <submittedName>
        <fullName evidence="2">Uncharacterized protein</fullName>
    </submittedName>
</protein>
<feature type="transmembrane region" description="Helical" evidence="1">
    <location>
        <begin position="36"/>
        <end position="57"/>
    </location>
</feature>
<keyword evidence="1" id="KW-0812">Transmembrane</keyword>
<organism evidence="2 3">
    <name type="scientific">Pseudoscardovia suis</name>
    <dbReference type="NCBI Taxonomy" id="987063"/>
    <lineage>
        <taxon>Bacteria</taxon>
        <taxon>Bacillati</taxon>
        <taxon>Actinomycetota</taxon>
        <taxon>Actinomycetes</taxon>
        <taxon>Bifidobacteriales</taxon>
        <taxon>Bifidobacteriaceae</taxon>
        <taxon>Pseudoscardovia</taxon>
    </lineage>
</organism>
<evidence type="ECO:0000313" key="3">
    <source>
        <dbReference type="Proteomes" id="UP000216454"/>
    </source>
</evidence>
<keyword evidence="3" id="KW-1185">Reference proteome</keyword>
<accession>A0A261EW36</accession>
<evidence type="ECO:0000313" key="2">
    <source>
        <dbReference type="EMBL" id="OZG51063.1"/>
    </source>
</evidence>
<reference evidence="2 3" key="1">
    <citation type="journal article" date="2017" name="BMC Genomics">
        <title>Comparative genomic and phylogenomic analyses of the Bifidobacteriaceae family.</title>
        <authorList>
            <person name="Lugli G.A."/>
            <person name="Milani C."/>
            <person name="Turroni F."/>
            <person name="Duranti S."/>
            <person name="Mancabelli L."/>
            <person name="Mangifesta M."/>
            <person name="Ferrario C."/>
            <person name="Modesto M."/>
            <person name="Mattarelli P."/>
            <person name="Jiri K."/>
            <person name="van Sinderen D."/>
            <person name="Ventura M."/>
        </authorList>
    </citation>
    <scope>NUCLEOTIDE SEQUENCE [LARGE SCALE GENOMIC DNA]</scope>
    <source>
        <strain evidence="2 3">DSM 24744</strain>
    </source>
</reference>
<gene>
    <name evidence="2" type="ORF">PSSU_1131</name>
</gene>
<dbReference type="RefSeq" id="WP_094691484.1">
    <property type="nucleotide sequence ID" value="NZ_MWWQ01000010.1"/>
</dbReference>
<comment type="caution">
    <text evidence="2">The sequence shown here is derived from an EMBL/GenBank/DDBJ whole genome shotgun (WGS) entry which is preliminary data.</text>
</comment>